<reference evidence="1 2" key="1">
    <citation type="journal article" date="2013" name="Genome Announc.">
        <title>Draft Genome Sequence of Streptomyces viridochromogenes Strain Tu57, Producer of Avilamycin.</title>
        <authorList>
            <person name="Gruning B.A."/>
            <person name="Erxleben A."/>
            <person name="Hahnlein A."/>
            <person name="Gunther S."/>
        </authorList>
    </citation>
    <scope>NUCLEOTIDE SEQUENCE [LARGE SCALE GENOMIC DNA]</scope>
    <source>
        <strain evidence="1 2">Tue57</strain>
    </source>
</reference>
<evidence type="ECO:0000313" key="2">
    <source>
        <dbReference type="Proteomes" id="UP000011205"/>
    </source>
</evidence>
<dbReference type="Proteomes" id="UP000011205">
    <property type="component" value="Unassembled WGS sequence"/>
</dbReference>
<dbReference type="AlphaFoldDB" id="L8PCX3"/>
<comment type="caution">
    <text evidence="1">The sequence shown here is derived from an EMBL/GenBank/DDBJ whole genome shotgun (WGS) entry which is preliminary data.</text>
</comment>
<gene>
    <name evidence="1" type="ORF">STVIR_5898</name>
</gene>
<accession>L8PCX3</accession>
<name>L8PCX3_STRVR</name>
<evidence type="ECO:0000313" key="1">
    <source>
        <dbReference type="EMBL" id="ELS53137.1"/>
    </source>
</evidence>
<organism evidence="1 2">
    <name type="scientific">Streptomyces viridochromogenes Tue57</name>
    <dbReference type="NCBI Taxonomy" id="1160705"/>
    <lineage>
        <taxon>Bacteria</taxon>
        <taxon>Bacillati</taxon>
        <taxon>Actinomycetota</taxon>
        <taxon>Actinomycetes</taxon>
        <taxon>Kitasatosporales</taxon>
        <taxon>Streptomycetaceae</taxon>
        <taxon>Streptomyces</taxon>
    </lineage>
</organism>
<protein>
    <submittedName>
        <fullName evidence="1">Uncharacterized protein</fullName>
    </submittedName>
</protein>
<dbReference type="EMBL" id="AMLP01000180">
    <property type="protein sequence ID" value="ELS53137.1"/>
    <property type="molecule type" value="Genomic_DNA"/>
</dbReference>
<dbReference type="PATRIC" id="fig|1160705.3.peg.5831"/>
<sequence>MGNDRRLRRLVVDERTTYLWSVRLQHADGDVRREVLHLALEGARTRIVFREGAGRAVSGGCSYVGCVATGPGKLLNLREPGVVRGLVDEATARGLLPGAVELDGWELFDAVLSRAAATPAAPPGRVAPREVICAQ</sequence>
<dbReference type="RefSeq" id="WP_004001365.1">
    <property type="nucleotide sequence ID" value="NZ_AMLP01000180.1"/>
</dbReference>
<proteinExistence type="predicted"/>